<reference evidence="1 2" key="1">
    <citation type="journal article" date="2020" name="Syst. Appl. Microbiol.">
        <title>Alienimonas chondri sp. nov., a novel planctomycete isolated from the biofilm of the red alga Chondrus crispus.</title>
        <authorList>
            <person name="Vitorino I."/>
            <person name="Albuquerque L."/>
            <person name="Wiegand S."/>
            <person name="Kallscheuer N."/>
            <person name="da Costa M.S."/>
            <person name="Lobo-da-Cunha A."/>
            <person name="Jogler C."/>
            <person name="Lage O.M."/>
        </authorList>
    </citation>
    <scope>NUCLEOTIDE SEQUENCE [LARGE SCALE GENOMIC DNA]</scope>
    <source>
        <strain evidence="1 2">LzC2</strain>
    </source>
</reference>
<sequence length="31" mass="3055">MPSSVAAPAAVAATDDGIEDELAALRAELEA</sequence>
<evidence type="ECO:0000313" key="1">
    <source>
        <dbReference type="EMBL" id="NNJ27637.1"/>
    </source>
</evidence>
<comment type="caution">
    <text evidence="1">The sequence shown here is derived from an EMBL/GenBank/DDBJ whole genome shotgun (WGS) entry which is preliminary data.</text>
</comment>
<accession>A0ABX1VIN7</accession>
<keyword evidence="2" id="KW-1185">Reference proteome</keyword>
<evidence type="ECO:0000313" key="2">
    <source>
        <dbReference type="Proteomes" id="UP000609651"/>
    </source>
</evidence>
<gene>
    <name evidence="1" type="ORF">LzC2_37440</name>
</gene>
<organism evidence="1 2">
    <name type="scientific">Alienimonas chondri</name>
    <dbReference type="NCBI Taxonomy" id="2681879"/>
    <lineage>
        <taxon>Bacteria</taxon>
        <taxon>Pseudomonadati</taxon>
        <taxon>Planctomycetota</taxon>
        <taxon>Planctomycetia</taxon>
        <taxon>Planctomycetales</taxon>
        <taxon>Planctomycetaceae</taxon>
        <taxon>Alienimonas</taxon>
    </lineage>
</organism>
<dbReference type="Proteomes" id="UP000609651">
    <property type="component" value="Unassembled WGS sequence"/>
</dbReference>
<dbReference type="EMBL" id="WTPX01000177">
    <property type="protein sequence ID" value="NNJ27637.1"/>
    <property type="molecule type" value="Genomic_DNA"/>
</dbReference>
<name>A0ABX1VIN7_9PLAN</name>
<proteinExistence type="predicted"/>
<protein>
    <submittedName>
        <fullName evidence="1">Uncharacterized protein</fullName>
    </submittedName>
</protein>